<evidence type="ECO:0000256" key="1">
    <source>
        <dbReference type="SAM" id="MobiDB-lite"/>
    </source>
</evidence>
<feature type="region of interest" description="Disordered" evidence="1">
    <location>
        <begin position="168"/>
        <end position="187"/>
    </location>
</feature>
<comment type="caution">
    <text evidence="2">The sequence shown here is derived from an EMBL/GenBank/DDBJ whole genome shotgun (WGS) entry which is preliminary data.</text>
</comment>
<sequence length="187" mass="18969">MANPNPQLEAALAQFAAQPGTTPAQEAQLRAAVVADADRLNRQAVSGQLTGFALEVPGGAPNLTGRYDKATGVVTLPAASFQPGGSAANGDLKAVVGLQGISVDFAHKTWRDPAGQTHTVDQDMVSNLQATLNGSPLLASQIKAAVTQGHVQHVSLLGNSMAAGATYDGSTVQQDGTPKGINLPPLG</sequence>
<protein>
    <submittedName>
        <fullName evidence="2">Uncharacterized protein</fullName>
    </submittedName>
</protein>
<gene>
    <name evidence="2" type="ORF">LL965_12950</name>
</gene>
<dbReference type="Proteomes" id="UP001199206">
    <property type="component" value="Unassembled WGS sequence"/>
</dbReference>
<keyword evidence="3" id="KW-1185">Reference proteome</keyword>
<evidence type="ECO:0000313" key="2">
    <source>
        <dbReference type="EMBL" id="MCC4620955.1"/>
    </source>
</evidence>
<name>A0ABS8HIJ2_9XANT</name>
<proteinExistence type="predicted"/>
<accession>A0ABS8HIJ2</accession>
<organism evidence="2 3">
    <name type="scientific">Xanthomonas cassavae CFBP 4642</name>
    <dbReference type="NCBI Taxonomy" id="1219375"/>
    <lineage>
        <taxon>Bacteria</taxon>
        <taxon>Pseudomonadati</taxon>
        <taxon>Pseudomonadota</taxon>
        <taxon>Gammaproteobacteria</taxon>
        <taxon>Lysobacterales</taxon>
        <taxon>Lysobacteraceae</taxon>
        <taxon>Xanthomonas</taxon>
    </lineage>
</organism>
<dbReference type="RefSeq" id="WP_029219641.1">
    <property type="nucleotide sequence ID" value="NZ_CAWLZN010000001.1"/>
</dbReference>
<dbReference type="EMBL" id="JAJGQJ010000029">
    <property type="protein sequence ID" value="MCC4620955.1"/>
    <property type="molecule type" value="Genomic_DNA"/>
</dbReference>
<reference evidence="2 3" key="1">
    <citation type="submission" date="2021-10" db="EMBL/GenBank/DDBJ databases">
        <title>Genome sequencing of Xanthomonas strains from NCPPB.</title>
        <authorList>
            <person name="Hussein R."/>
            <person name="Harrison J."/>
            <person name="Studholme D.J."/>
            <person name="Vicente J."/>
            <person name="Grant M."/>
        </authorList>
    </citation>
    <scope>NUCLEOTIDE SEQUENCE [LARGE SCALE GENOMIC DNA]</scope>
    <source>
        <strain evidence="2 3">NCPPB 101</strain>
    </source>
</reference>
<evidence type="ECO:0000313" key="3">
    <source>
        <dbReference type="Proteomes" id="UP001199206"/>
    </source>
</evidence>